<gene>
    <name evidence="2" type="ORF">GCM10008959_21460</name>
</gene>
<accession>A0ABQ2RS34</accession>
<feature type="compositionally biased region" description="Polar residues" evidence="1">
    <location>
        <begin position="82"/>
        <end position="91"/>
    </location>
</feature>
<keyword evidence="3" id="KW-1185">Reference proteome</keyword>
<dbReference type="EMBL" id="BMQM01000013">
    <property type="protein sequence ID" value="GGR59467.1"/>
    <property type="molecule type" value="Genomic_DNA"/>
</dbReference>
<reference evidence="3" key="1">
    <citation type="journal article" date="2019" name="Int. J. Syst. Evol. Microbiol.">
        <title>The Global Catalogue of Microorganisms (GCM) 10K type strain sequencing project: providing services to taxonomists for standard genome sequencing and annotation.</title>
        <authorList>
            <consortium name="The Broad Institute Genomics Platform"/>
            <consortium name="The Broad Institute Genome Sequencing Center for Infectious Disease"/>
            <person name="Wu L."/>
            <person name="Ma J."/>
        </authorList>
    </citation>
    <scope>NUCLEOTIDE SEQUENCE [LARGE SCALE GENOMIC DNA]</scope>
    <source>
        <strain evidence="3">JCM 31404</strain>
    </source>
</reference>
<organism evidence="2 3">
    <name type="scientific">Deinococcus seoulensis</name>
    <dbReference type="NCBI Taxonomy" id="1837379"/>
    <lineage>
        <taxon>Bacteria</taxon>
        <taxon>Thermotogati</taxon>
        <taxon>Deinococcota</taxon>
        <taxon>Deinococci</taxon>
        <taxon>Deinococcales</taxon>
        <taxon>Deinococcaceae</taxon>
        <taxon>Deinococcus</taxon>
    </lineage>
</organism>
<evidence type="ECO:0000313" key="3">
    <source>
        <dbReference type="Proteomes" id="UP000634308"/>
    </source>
</evidence>
<evidence type="ECO:0008006" key="4">
    <source>
        <dbReference type="Google" id="ProtNLM"/>
    </source>
</evidence>
<name>A0ABQ2RS34_9DEIO</name>
<dbReference type="SUPFAM" id="SSF48452">
    <property type="entry name" value="TPR-like"/>
    <property type="match status" value="1"/>
</dbReference>
<feature type="region of interest" description="Disordered" evidence="1">
    <location>
        <begin position="75"/>
        <end position="96"/>
    </location>
</feature>
<protein>
    <recommendedName>
        <fullName evidence="4">Tetratricopeptide repeat protein</fullName>
    </recommendedName>
</protein>
<proteinExistence type="predicted"/>
<evidence type="ECO:0000313" key="2">
    <source>
        <dbReference type="EMBL" id="GGR59467.1"/>
    </source>
</evidence>
<comment type="caution">
    <text evidence="2">The sequence shown here is derived from an EMBL/GenBank/DDBJ whole genome shotgun (WGS) entry which is preliminary data.</text>
</comment>
<dbReference type="Proteomes" id="UP000634308">
    <property type="component" value="Unassembled WGS sequence"/>
</dbReference>
<evidence type="ECO:0000256" key="1">
    <source>
        <dbReference type="SAM" id="MobiDB-lite"/>
    </source>
</evidence>
<sequence length="811" mass="86390">MEGMNLRTLGDLSVEGVTFRREKVLLLLAFLCVEGPQPRRRLADLFWPDAANPMNSLAQHLVHLRGLGGALTEDGPRVGASLTGSGTQPTQDGGGLRCDACDLREAVRRGRPQEAADLYRGPFLDSLTIPLGADLEEWVFDTRETVARDARTALTTLAAQAAAHGNAAHAGDLAARALTLPGAPPADEMELPRLHHLLTLAGHPLAAQVEREARTLGLHLDAVQVAPPAPFAGRETELAALGALMPGQVAWITGHAGMGKTALLDALARAGGWTVLPGRADLPFGTLAPLSAAPPTSTHAALNALRDPQVRVAVDGWEGTDPGTQATLTLAAQGRDAQVRPGAALLITGRTHPPFDVDLHLHLGPLEPGDLTPWPGLHAHTDGHPTLVGAALRGQPLDLQFGARVRSYPDPVRDTFLTLAIQDQPNLRATRAAMNLGAQDFARILSFLTTEGLTTETGRAYAAAATRDALAQIHVHAALIHLQLARALPDEDAWPFYDRSRDLWEDADERRAARAARLRAHAHLKRGYPGQAAELLDTLPGLPELAVPHAWALIGVGRYQDALTRLTTLSPHDQQVSDALAARAVALVYLGRAEEAVVLADRISGSGPDAAHAASVRAHAARMREQWDAARRHSQIAADLWNLHGDDEAHLTELGMVARAQVGLGADPGTVFGPLLDRAREIPSARSRLLMNYVMLLGTLGQRPQAEALYPALMQALQEAGDTFGLANVHINRGVDAHENGQHTEAAAHYRAAITQLRGTGNTRLLGVALSNLSEIDGNLSAFEDALTLLASAGQQELVAQIRRNAQPQTP</sequence>
<dbReference type="InterPro" id="IPR011990">
    <property type="entry name" value="TPR-like_helical_dom_sf"/>
</dbReference>
<dbReference type="Gene3D" id="1.25.40.10">
    <property type="entry name" value="Tetratricopeptide repeat domain"/>
    <property type="match status" value="2"/>
</dbReference>